<dbReference type="InterPro" id="IPR015943">
    <property type="entry name" value="WD40/YVTN_repeat-like_dom_sf"/>
</dbReference>
<feature type="transmembrane region" description="Helical" evidence="1">
    <location>
        <begin position="187"/>
        <end position="210"/>
    </location>
</feature>
<sequence length="218" mass="23335">MEGRMELGVFGELADGEVVTIHHDRDAVRSAVVPNWAPVLDFQLADVHGDACDALFVTSNRVPYGKVREIRGGLEAVVTSSSPDFDGVNGMWSIKYRPEDDFDSFLAVAFVSETKLMYLGGGELEDISEASGFDTEERAIVVGAVHMPGFLVQIHRRAVVVAHPIVPAESVGAPEATRWRAPLNTSIAAAGVIGNFVVIALSPINTLYLLGLVPGTYG</sequence>
<keyword evidence="1" id="KW-1133">Transmembrane helix</keyword>
<evidence type="ECO:0000256" key="1">
    <source>
        <dbReference type="SAM" id="Phobius"/>
    </source>
</evidence>
<evidence type="ECO:0000313" key="3">
    <source>
        <dbReference type="EMBL" id="KAJ3054648.1"/>
    </source>
</evidence>
<dbReference type="PANTHER" id="PTHR10644">
    <property type="entry name" value="DNA REPAIR/RNA PROCESSING CPSF FAMILY"/>
    <property type="match status" value="1"/>
</dbReference>
<name>A0AAD5SNA1_9FUNG</name>
<gene>
    <name evidence="3" type="ORF">HK097_001204</name>
</gene>
<organism evidence="3 4">
    <name type="scientific">Rhizophlyctis rosea</name>
    <dbReference type="NCBI Taxonomy" id="64517"/>
    <lineage>
        <taxon>Eukaryota</taxon>
        <taxon>Fungi</taxon>
        <taxon>Fungi incertae sedis</taxon>
        <taxon>Chytridiomycota</taxon>
        <taxon>Chytridiomycota incertae sedis</taxon>
        <taxon>Chytridiomycetes</taxon>
        <taxon>Rhizophlyctidales</taxon>
        <taxon>Rhizophlyctidaceae</taxon>
        <taxon>Rhizophlyctis</taxon>
    </lineage>
</organism>
<keyword evidence="1" id="KW-0472">Membrane</keyword>
<dbReference type="Pfam" id="PF23726">
    <property type="entry name" value="Beta-prop_RSE1_2nd"/>
    <property type="match status" value="1"/>
</dbReference>
<protein>
    <recommendedName>
        <fullName evidence="2">RSE1/DDB1/CPSF1 second beta-propeller domain-containing protein</fullName>
    </recommendedName>
</protein>
<dbReference type="InterPro" id="IPR058543">
    <property type="entry name" value="Beta-prop_RSE1/DDB1/CPSF1_2nd"/>
</dbReference>
<evidence type="ECO:0000259" key="2">
    <source>
        <dbReference type="Pfam" id="PF23726"/>
    </source>
</evidence>
<dbReference type="AlphaFoldDB" id="A0AAD5SNA1"/>
<feature type="domain" description="RSE1/DDB1/CPSF1 second beta-propeller" evidence="2">
    <location>
        <begin position="81"/>
        <end position="202"/>
    </location>
</feature>
<accession>A0AAD5SNA1</accession>
<reference evidence="3" key="1">
    <citation type="submission" date="2020-05" db="EMBL/GenBank/DDBJ databases">
        <title>Phylogenomic resolution of chytrid fungi.</title>
        <authorList>
            <person name="Stajich J.E."/>
            <person name="Amses K."/>
            <person name="Simmons R."/>
            <person name="Seto K."/>
            <person name="Myers J."/>
            <person name="Bonds A."/>
            <person name="Quandt C.A."/>
            <person name="Barry K."/>
            <person name="Liu P."/>
            <person name="Grigoriev I."/>
            <person name="Longcore J.E."/>
            <person name="James T.Y."/>
        </authorList>
    </citation>
    <scope>NUCLEOTIDE SEQUENCE</scope>
    <source>
        <strain evidence="3">JEL0318</strain>
    </source>
</reference>
<dbReference type="Proteomes" id="UP001212841">
    <property type="component" value="Unassembled WGS sequence"/>
</dbReference>
<dbReference type="InterPro" id="IPR050358">
    <property type="entry name" value="RSE1/DDB1/CFT1"/>
</dbReference>
<dbReference type="Gene3D" id="2.130.10.10">
    <property type="entry name" value="YVTN repeat-like/Quinoprotein amine dehydrogenase"/>
    <property type="match status" value="1"/>
</dbReference>
<dbReference type="EMBL" id="JADGJD010000123">
    <property type="protein sequence ID" value="KAJ3054648.1"/>
    <property type="molecule type" value="Genomic_DNA"/>
</dbReference>
<comment type="caution">
    <text evidence="3">The sequence shown here is derived from an EMBL/GenBank/DDBJ whole genome shotgun (WGS) entry which is preliminary data.</text>
</comment>
<keyword evidence="1" id="KW-0812">Transmembrane</keyword>
<keyword evidence="4" id="KW-1185">Reference proteome</keyword>
<proteinExistence type="predicted"/>
<evidence type="ECO:0000313" key="4">
    <source>
        <dbReference type="Proteomes" id="UP001212841"/>
    </source>
</evidence>